<proteinExistence type="predicted"/>
<feature type="signal peptide" evidence="1">
    <location>
        <begin position="1"/>
        <end position="19"/>
    </location>
</feature>
<dbReference type="EMBL" id="JAQQXT010000001">
    <property type="protein sequence ID" value="MDC8770079.1"/>
    <property type="molecule type" value="Genomic_DNA"/>
</dbReference>
<protein>
    <submittedName>
        <fullName evidence="2">PEP-CTERM sorting domain-containing protein</fullName>
    </submittedName>
</protein>
<evidence type="ECO:0000313" key="3">
    <source>
        <dbReference type="Proteomes" id="UP001221189"/>
    </source>
</evidence>
<name>A0ABT5K7Z2_9BURK</name>
<reference evidence="2 3" key="1">
    <citation type="submission" date="2022-10" db="EMBL/GenBank/DDBJ databases">
        <title>Paucibacter sp. hw1 Genome sequencing.</title>
        <authorList>
            <person name="Park S."/>
        </authorList>
    </citation>
    <scope>NUCLEOTIDE SEQUENCE [LARGE SCALE GENOMIC DNA]</scope>
    <source>
        <strain evidence="3">hw1</strain>
    </source>
</reference>
<dbReference type="Proteomes" id="UP001221189">
    <property type="component" value="Unassembled WGS sequence"/>
</dbReference>
<evidence type="ECO:0000313" key="2">
    <source>
        <dbReference type="EMBL" id="MDC8770079.1"/>
    </source>
</evidence>
<accession>A0ABT5K7Z2</accession>
<dbReference type="RefSeq" id="WP_273598565.1">
    <property type="nucleotide sequence ID" value="NZ_JAQQXT010000001.1"/>
</dbReference>
<evidence type="ECO:0000256" key="1">
    <source>
        <dbReference type="SAM" id="SignalP"/>
    </source>
</evidence>
<keyword evidence="1" id="KW-0732">Signal</keyword>
<sequence>MMIKAKYLRGLAIATLVCAGMTQQITLAKELTVDVSNIASNDERDAASNITLDFYVGAGASMDSLKWDVCVTSYAGSYLSEMQITFSDTLGNGVTFAPGGGDDFDGPMAYAGFQDLRLNGTSFQVGSEGILRLEFHEYYKDLAYDEPDGIWNSGTLTFGVTPVPEPQTYALMLGGLLLILRAAKRRGA</sequence>
<gene>
    <name evidence="2" type="ORF">PRZ03_00750</name>
</gene>
<comment type="caution">
    <text evidence="2">The sequence shown here is derived from an EMBL/GenBank/DDBJ whole genome shotgun (WGS) entry which is preliminary data.</text>
</comment>
<feature type="chain" id="PRO_5046586738" evidence="1">
    <location>
        <begin position="20"/>
        <end position="188"/>
    </location>
</feature>
<keyword evidence="3" id="KW-1185">Reference proteome</keyword>
<organism evidence="2 3">
    <name type="scientific">Roseateles albus</name>
    <dbReference type="NCBI Taxonomy" id="2987525"/>
    <lineage>
        <taxon>Bacteria</taxon>
        <taxon>Pseudomonadati</taxon>
        <taxon>Pseudomonadota</taxon>
        <taxon>Betaproteobacteria</taxon>
        <taxon>Burkholderiales</taxon>
        <taxon>Sphaerotilaceae</taxon>
        <taxon>Roseateles</taxon>
    </lineage>
</organism>